<dbReference type="Proteomes" id="UP000228952">
    <property type="component" value="Unassembled WGS sequence"/>
</dbReference>
<comment type="caution">
    <text evidence="1">The sequence shown here is derived from an EMBL/GenBank/DDBJ whole genome shotgun (WGS) entry which is preliminary data.</text>
</comment>
<evidence type="ECO:0000313" key="2">
    <source>
        <dbReference type="Proteomes" id="UP000228952"/>
    </source>
</evidence>
<organism evidence="1 2">
    <name type="scientific">Candidatus Dojkabacteria bacterium CG_4_10_14_0_2_um_filter_Dojkabacteria_WS6_41_15</name>
    <dbReference type="NCBI Taxonomy" id="2014249"/>
    <lineage>
        <taxon>Bacteria</taxon>
        <taxon>Candidatus Dojkabacteria</taxon>
    </lineage>
</organism>
<evidence type="ECO:0008006" key="3">
    <source>
        <dbReference type="Google" id="ProtNLM"/>
    </source>
</evidence>
<evidence type="ECO:0000313" key="1">
    <source>
        <dbReference type="EMBL" id="PJA15195.1"/>
    </source>
</evidence>
<sequence length="210" mass="23195">MIATLFGGGLSGQVDTLLTLILDEIRYSGCKQVLLIPFARLDYTKEPEWHTNWYHEYFDLKAPEIEFLDARRNDDLAKASNSLIYLSGGIEKELLLNSITGNTKLKKLVYSAPYIVAESGGAMALGQYSRKTIAGAGFVPGLGILADTIIEPHFIEKNRHDQLVREMNELDLTFGIGVDSNSGIRIDTSKPYGKATLLGNKKVEILTVSK</sequence>
<dbReference type="InterPro" id="IPR029062">
    <property type="entry name" value="Class_I_gatase-like"/>
</dbReference>
<proteinExistence type="predicted"/>
<accession>A0A2M7W2V2</accession>
<reference evidence="2" key="1">
    <citation type="submission" date="2017-09" db="EMBL/GenBank/DDBJ databases">
        <title>Depth-based differentiation of microbial function through sediment-hosted aquifers and enrichment of novel symbionts in the deep terrestrial subsurface.</title>
        <authorList>
            <person name="Probst A.J."/>
            <person name="Ladd B."/>
            <person name="Jarett J.K."/>
            <person name="Geller-Mcgrath D.E."/>
            <person name="Sieber C.M.K."/>
            <person name="Emerson J.B."/>
            <person name="Anantharaman K."/>
            <person name="Thomas B.C."/>
            <person name="Malmstrom R."/>
            <person name="Stieglmeier M."/>
            <person name="Klingl A."/>
            <person name="Woyke T."/>
            <person name="Ryan C.M."/>
            <person name="Banfield J.F."/>
        </authorList>
    </citation>
    <scope>NUCLEOTIDE SEQUENCE [LARGE SCALE GENOMIC DNA]</scope>
</reference>
<protein>
    <recommendedName>
        <fullName evidence="3">Peptidase S51</fullName>
    </recommendedName>
</protein>
<dbReference type="AlphaFoldDB" id="A0A2M7W2V2"/>
<name>A0A2M7W2V2_9BACT</name>
<dbReference type="Gene3D" id="3.40.50.880">
    <property type="match status" value="1"/>
</dbReference>
<dbReference type="SUPFAM" id="SSF52317">
    <property type="entry name" value="Class I glutamine amidotransferase-like"/>
    <property type="match status" value="1"/>
</dbReference>
<dbReference type="EMBL" id="PFQB01000022">
    <property type="protein sequence ID" value="PJA15195.1"/>
    <property type="molecule type" value="Genomic_DNA"/>
</dbReference>
<gene>
    <name evidence="1" type="ORF">COX64_00985</name>
</gene>